<dbReference type="PROSITE" id="PS51257">
    <property type="entry name" value="PROKAR_LIPOPROTEIN"/>
    <property type="match status" value="1"/>
</dbReference>
<keyword evidence="2" id="KW-0732">Signal</keyword>
<feature type="signal peptide" evidence="2">
    <location>
        <begin position="1"/>
        <end position="24"/>
    </location>
</feature>
<dbReference type="AlphaFoldDB" id="A0A328UAL2"/>
<feature type="compositionally biased region" description="Low complexity" evidence="1">
    <location>
        <begin position="189"/>
        <end position="205"/>
    </location>
</feature>
<feature type="region of interest" description="Disordered" evidence="1">
    <location>
        <begin position="189"/>
        <end position="212"/>
    </location>
</feature>
<evidence type="ECO:0000256" key="1">
    <source>
        <dbReference type="SAM" id="MobiDB-lite"/>
    </source>
</evidence>
<evidence type="ECO:0000313" key="4">
    <source>
        <dbReference type="Proteomes" id="UP000249377"/>
    </source>
</evidence>
<dbReference type="Proteomes" id="UP000249377">
    <property type="component" value="Unassembled WGS sequence"/>
</dbReference>
<proteinExistence type="predicted"/>
<protein>
    <recommendedName>
        <fullName evidence="5">Peptidyl-prolyl cis-trans isomerase</fullName>
    </recommendedName>
</protein>
<gene>
    <name evidence="3" type="ORF">DPQ25_09930</name>
</gene>
<evidence type="ECO:0000256" key="2">
    <source>
        <dbReference type="SAM" id="SignalP"/>
    </source>
</evidence>
<feature type="chain" id="PRO_5039559899" description="Peptidyl-prolyl cis-trans isomerase" evidence="2">
    <location>
        <begin position="25"/>
        <end position="401"/>
    </location>
</feature>
<organism evidence="3 4">
    <name type="scientific">Hydrogeniiclostridium mannosilyticum</name>
    <dbReference type="NCBI Taxonomy" id="2764322"/>
    <lineage>
        <taxon>Bacteria</taxon>
        <taxon>Bacillati</taxon>
        <taxon>Bacillota</taxon>
        <taxon>Clostridia</taxon>
        <taxon>Eubacteriales</taxon>
        <taxon>Acutalibacteraceae</taxon>
        <taxon>Hydrogeniiclostridium</taxon>
    </lineage>
</organism>
<reference evidence="3 4" key="1">
    <citation type="submission" date="2018-06" db="EMBL/GenBank/DDBJ databases">
        <title>Noncontiguous genome sequence of Ruminococcaceae bacterium ASD2818.</title>
        <authorList>
            <person name="Chaplin A.V."/>
            <person name="Sokolova S.R."/>
            <person name="Kochetkova T.O."/>
            <person name="Goltsov A.Y."/>
            <person name="Trofimov D.Y."/>
            <person name="Efimov B.A."/>
        </authorList>
    </citation>
    <scope>NUCLEOTIDE SEQUENCE [LARGE SCALE GENOMIC DNA]</scope>
    <source>
        <strain evidence="3 4">ASD2818</strain>
    </source>
</reference>
<name>A0A328UAL2_9FIRM</name>
<feature type="region of interest" description="Disordered" evidence="1">
    <location>
        <begin position="363"/>
        <end position="401"/>
    </location>
</feature>
<evidence type="ECO:0000313" key="3">
    <source>
        <dbReference type="EMBL" id="RAQ28312.1"/>
    </source>
</evidence>
<comment type="caution">
    <text evidence="3">The sequence shown here is derived from an EMBL/GenBank/DDBJ whole genome shotgun (WGS) entry which is preliminary data.</text>
</comment>
<accession>A0A328UAL2</accession>
<dbReference type="RefSeq" id="WP_112333024.1">
    <property type="nucleotide sequence ID" value="NZ_JADPHD010000006.1"/>
</dbReference>
<evidence type="ECO:0008006" key="5">
    <source>
        <dbReference type="Google" id="ProtNLM"/>
    </source>
</evidence>
<keyword evidence="4" id="KW-1185">Reference proteome</keyword>
<sequence length="401" mass="43193">MNRLKKIAAAALAAVVLAGTTACSGDVSWAAKKGDVTVAPGVYIFSIFNAYSSAAYQDGIDLSKSILEQQIDGKDANEWMLEEAANSIKRIFLINDKMNELGLTMTDEELEAASKAGDNVWSSYSSLFSSHGISRASFDLLYGEIPAKNRKIFKALYGKGGSKEVPEADMKKYIEENYTDFSMIGASTYKTNSDSSTSSGTPDTTNLTDEEKKELQQTLQGYVDKVKDGSMTMQEAADAYKEYAELDTEQLISNTVNLETAGFPDELNEELGDMEAGEVRFVDLSDSVGLYLVLRKGDIAEKSAEYLEDEDRYFEILSNIKGEEYDNAMKEEVAAYTGVTFNQAVIDKYQPSIFNDAFQPVSSTAASSSAGSTASSSGDASSQASSAASSAPEESSASSGE</sequence>
<dbReference type="EMBL" id="QLYR01000006">
    <property type="protein sequence ID" value="RAQ28312.1"/>
    <property type="molecule type" value="Genomic_DNA"/>
</dbReference>